<evidence type="ECO:0000256" key="2">
    <source>
        <dbReference type="SAM" id="MobiDB-lite"/>
    </source>
</evidence>
<keyword evidence="6" id="KW-1185">Reference proteome</keyword>
<dbReference type="InterPro" id="IPR003439">
    <property type="entry name" value="ABC_transporter-like_ATP-bd"/>
</dbReference>
<reference evidence="5" key="1">
    <citation type="submission" date="2023-04" db="EMBL/GenBank/DDBJ databases">
        <title>Phytophthora fragariaefolia NBRC 109709.</title>
        <authorList>
            <person name="Ichikawa N."/>
            <person name="Sato H."/>
            <person name="Tonouchi N."/>
        </authorList>
    </citation>
    <scope>NUCLEOTIDE SEQUENCE</scope>
    <source>
        <strain evidence="5">NBRC 109709</strain>
    </source>
</reference>
<dbReference type="Pfam" id="PF00005">
    <property type="entry name" value="ABC_tran"/>
    <property type="match status" value="1"/>
</dbReference>
<feature type="domain" description="ABC transporter" evidence="4">
    <location>
        <begin position="399"/>
        <end position="639"/>
    </location>
</feature>
<sequence>MLAVQLLAQDVGKKNLLIMDEVTQGFDGENRLREEVVVSMLGHSRTQAFQVFDDLLVLKNGKVAYHGAGENIVEYFCDLGYQCAPGQRVAQFLLNLATEQEGHYRIMVPTGRKPDGSDSHFVKNFAVLLKCADDTALIAGSSLYTPFGDPSAKLTKAGTPSKHKKQDINDTVAPSNMSITASSGTSPMKPTMTEVFRSEEADGSIVTKTIRATRRTVTSSTGALVTTIEVETTTETESTDGTTSTTVATETREETEPKERSIVWKGLSFAFSGGGDFSSNFDNGVSGTKMKRSSASAVTSEMGSTDGAVGSKANQHSETENHSSTKKMSRKSKRAGKFEGDVETAVPLGCEENKQTPKARAAAAWGEEVIDAQTTSIEIGIMKKWMQVVAVRRGYSIRLAFDGLVCIAQGHEPSHAVRGVTGYAESGKMTAVLGAGRQGKAALLGALAGENSQTKGAIYYNGHEVSALVRRRSTGYCWFDGEQTVWHGTTTVSEALCMSAFLRQDNDISESRKFETVQAWLALLGIAELAEQPIEQCSPVETRLVAIGVELAFAPSVLLLDEPTSGLDVKDAQRIVRVLQHVAKTGRTVVCTLNGMVSSVDLRAFDRLLQLSSNGETIFHGECRMLVQYLEGLPSVKKFSGGKSIATWALESVGERFPTSLTTNTTTIVRGGKARTSSKKKKFASSASMSTGSDAIDHEKELHFVQLFRRSEANRVLQTRMLQAGYTRPDPAEEHTPALVVAYKNGHLLAYAASQHTQAVWLMKRAALSYWRSLCFLLTRPGTAHWQRTSIIGTFLLILVWFLWLIAVARRIEYDTFHGVNQGASLIAWSTMVWGASFVLVAVARASRGNAWRESACWHREQAWQAYSPMSYHVCSSVVEMVFVLVLTFVVSVLTFTLFGFWSVAQSGNFSLDWLTLSIFALGQLYLGHWLVRLTPSGISAAVGGAAVNLLPLLTFVWSWRNSALGNLSSWLVMLTPQHYALQGLQSLVFGAAVGSCEYDAAQGGTESAIPCHKLRLIPTENHFDQQLTVHSYAELEYGAEQSTVAFRPVQLGVFLLAFRFLVIVALQKRQTQA</sequence>
<accession>A0A9W6YBL1</accession>
<dbReference type="GO" id="GO:0016887">
    <property type="term" value="F:ATP hydrolysis activity"/>
    <property type="evidence" value="ECO:0007669"/>
    <property type="project" value="InterPro"/>
</dbReference>
<feature type="transmembrane region" description="Helical" evidence="3">
    <location>
        <begin position="878"/>
        <end position="902"/>
    </location>
</feature>
<feature type="compositionally biased region" description="Basic residues" evidence="2">
    <location>
        <begin position="324"/>
        <end position="335"/>
    </location>
</feature>
<evidence type="ECO:0000313" key="6">
    <source>
        <dbReference type="Proteomes" id="UP001165121"/>
    </source>
</evidence>
<gene>
    <name evidence="5" type="ORF">Pfra01_002516600</name>
</gene>
<dbReference type="SUPFAM" id="SSF52540">
    <property type="entry name" value="P-loop containing nucleoside triphosphate hydrolases"/>
    <property type="match status" value="1"/>
</dbReference>
<dbReference type="GO" id="GO:0005524">
    <property type="term" value="F:ATP binding"/>
    <property type="evidence" value="ECO:0007669"/>
    <property type="project" value="InterPro"/>
</dbReference>
<keyword evidence="3" id="KW-1133">Transmembrane helix</keyword>
<feature type="transmembrane region" description="Helical" evidence="3">
    <location>
        <begin position="791"/>
        <end position="812"/>
    </location>
</feature>
<feature type="transmembrane region" description="Helical" evidence="3">
    <location>
        <begin position="939"/>
        <end position="960"/>
    </location>
</feature>
<evidence type="ECO:0000256" key="3">
    <source>
        <dbReference type="SAM" id="Phobius"/>
    </source>
</evidence>
<evidence type="ECO:0000256" key="1">
    <source>
        <dbReference type="ARBA" id="ARBA00022448"/>
    </source>
</evidence>
<evidence type="ECO:0000259" key="4">
    <source>
        <dbReference type="PROSITE" id="PS50893"/>
    </source>
</evidence>
<dbReference type="AlphaFoldDB" id="A0A9W6YBL1"/>
<feature type="compositionally biased region" description="Basic and acidic residues" evidence="2">
    <location>
        <begin position="250"/>
        <end position="260"/>
    </location>
</feature>
<keyword evidence="3" id="KW-0812">Transmembrane</keyword>
<keyword evidence="3" id="KW-0472">Membrane</keyword>
<dbReference type="Gene3D" id="3.40.50.300">
    <property type="entry name" value="P-loop containing nucleotide triphosphate hydrolases"/>
    <property type="match status" value="1"/>
</dbReference>
<feature type="compositionally biased region" description="Polar residues" evidence="2">
    <location>
        <begin position="293"/>
        <end position="303"/>
    </location>
</feature>
<evidence type="ECO:0000313" key="5">
    <source>
        <dbReference type="EMBL" id="GMF58533.1"/>
    </source>
</evidence>
<keyword evidence="1" id="KW-0813">Transport</keyword>
<dbReference type="Proteomes" id="UP001165121">
    <property type="component" value="Unassembled WGS sequence"/>
</dbReference>
<feature type="region of interest" description="Disordered" evidence="2">
    <location>
        <begin position="232"/>
        <end position="260"/>
    </location>
</feature>
<protein>
    <submittedName>
        <fullName evidence="5">Unnamed protein product</fullName>
    </submittedName>
</protein>
<dbReference type="InterPro" id="IPR027417">
    <property type="entry name" value="P-loop_NTPase"/>
</dbReference>
<organism evidence="5 6">
    <name type="scientific">Phytophthora fragariaefolia</name>
    <dbReference type="NCBI Taxonomy" id="1490495"/>
    <lineage>
        <taxon>Eukaryota</taxon>
        <taxon>Sar</taxon>
        <taxon>Stramenopiles</taxon>
        <taxon>Oomycota</taxon>
        <taxon>Peronosporomycetes</taxon>
        <taxon>Peronosporales</taxon>
        <taxon>Peronosporaceae</taxon>
        <taxon>Phytophthora</taxon>
    </lineage>
</organism>
<dbReference type="OrthoDB" id="66620at2759"/>
<feature type="compositionally biased region" description="Low complexity" evidence="2">
    <location>
        <begin position="239"/>
        <end position="249"/>
    </location>
</feature>
<feature type="transmembrane region" description="Helical" evidence="3">
    <location>
        <begin position="1046"/>
        <end position="1067"/>
    </location>
</feature>
<dbReference type="EMBL" id="BSXT01004674">
    <property type="protein sequence ID" value="GMF58533.1"/>
    <property type="molecule type" value="Genomic_DNA"/>
</dbReference>
<dbReference type="PANTHER" id="PTHR19241">
    <property type="entry name" value="ATP-BINDING CASSETTE TRANSPORTER"/>
    <property type="match status" value="1"/>
</dbReference>
<feature type="region of interest" description="Disordered" evidence="2">
    <location>
        <begin position="287"/>
        <end position="338"/>
    </location>
</feature>
<proteinExistence type="predicted"/>
<dbReference type="PROSITE" id="PS50893">
    <property type="entry name" value="ABC_TRANSPORTER_2"/>
    <property type="match status" value="1"/>
</dbReference>
<name>A0A9W6YBL1_9STRA</name>
<comment type="caution">
    <text evidence="5">The sequence shown here is derived from an EMBL/GenBank/DDBJ whole genome shotgun (WGS) entry which is preliminary data.</text>
</comment>
<feature type="transmembrane region" description="Helical" evidence="3">
    <location>
        <begin position="914"/>
        <end position="932"/>
    </location>
</feature>